<dbReference type="Gene3D" id="3.90.70.10">
    <property type="entry name" value="Cysteine proteinases"/>
    <property type="match status" value="1"/>
</dbReference>
<protein>
    <submittedName>
        <fullName evidence="2">Tetratricopeptide repeat protein</fullName>
    </submittedName>
</protein>
<keyword evidence="3" id="KW-1185">Reference proteome</keyword>
<dbReference type="InterPro" id="IPR039564">
    <property type="entry name" value="Peptidase_C39-like"/>
</dbReference>
<dbReference type="EMBL" id="SGWV01000007">
    <property type="protein sequence ID" value="RZS58107.1"/>
    <property type="molecule type" value="Genomic_DNA"/>
</dbReference>
<dbReference type="Gene3D" id="1.25.40.10">
    <property type="entry name" value="Tetratricopeptide repeat domain"/>
    <property type="match status" value="1"/>
</dbReference>
<organism evidence="2 3">
    <name type="scientific">Sphaerotilus mobilis</name>
    <dbReference type="NCBI Taxonomy" id="47994"/>
    <lineage>
        <taxon>Bacteria</taxon>
        <taxon>Pseudomonadati</taxon>
        <taxon>Pseudomonadota</taxon>
        <taxon>Betaproteobacteria</taxon>
        <taxon>Burkholderiales</taxon>
        <taxon>Sphaerotilaceae</taxon>
        <taxon>Sphaerotilus</taxon>
    </lineage>
</organism>
<dbReference type="NCBIfam" id="NF033920">
    <property type="entry name" value="C39_PA2778_fam"/>
    <property type="match status" value="1"/>
</dbReference>
<proteinExistence type="predicted"/>
<dbReference type="SUPFAM" id="SSF48452">
    <property type="entry name" value="TPR-like"/>
    <property type="match status" value="1"/>
</dbReference>
<reference evidence="2 3" key="1">
    <citation type="submission" date="2019-02" db="EMBL/GenBank/DDBJ databases">
        <title>Genomic Encyclopedia of Type Strains, Phase IV (KMG-IV): sequencing the most valuable type-strain genomes for metagenomic binning, comparative biology and taxonomic classification.</title>
        <authorList>
            <person name="Goeker M."/>
        </authorList>
    </citation>
    <scope>NUCLEOTIDE SEQUENCE [LARGE SCALE GENOMIC DNA]</scope>
    <source>
        <strain evidence="2 3">DSM 10617</strain>
    </source>
</reference>
<gene>
    <name evidence="2" type="ORF">EV685_0386</name>
</gene>
<evidence type="ECO:0000313" key="3">
    <source>
        <dbReference type="Proteomes" id="UP000293433"/>
    </source>
</evidence>
<feature type="domain" description="Peptidase C39-like" evidence="1">
    <location>
        <begin position="61"/>
        <end position="182"/>
    </location>
</feature>
<accession>A0A4Q7LV09</accession>
<dbReference type="RefSeq" id="WP_130480291.1">
    <property type="nucleotide sequence ID" value="NZ_SGWV01000007.1"/>
</dbReference>
<dbReference type="Proteomes" id="UP000293433">
    <property type="component" value="Unassembled WGS sequence"/>
</dbReference>
<dbReference type="OrthoDB" id="9814129at2"/>
<dbReference type="Pfam" id="PF14559">
    <property type="entry name" value="TPR_19"/>
    <property type="match status" value="1"/>
</dbReference>
<sequence>MRSAVPAWVGTSLLVLTLGLGGCASLFPPPQTAELVAQMRSAGRSAGPPAGRPLRTELVDVPFFAPTDAAQARHCGPLALASALAAIGRPADPAVLASASYLPARGGSLTTEMLAAGRRYGAYTLRGPQTLSGLFDELDAGRPVVVLQNLGLGGPGAWYGPWFARWHYAVLVGHDRQTRELILRSGDEPAQRLPWETFEHTWARAGHWSALLLKPGELPLDQDVVALEQAALDVDRVAAPADALAVWLALAASSTDAALRPVVALGASNRLVDAGRLDEAAALLQRALAASPGAALANNLAHVEARRGRPAEARAALARAVEQAQVAAATGEPRWLTVVRESAAELGLLDLLPPP</sequence>
<dbReference type="InterPro" id="IPR011990">
    <property type="entry name" value="TPR-like_helical_dom_sf"/>
</dbReference>
<dbReference type="PROSITE" id="PS51257">
    <property type="entry name" value="PROKAR_LIPOPROTEIN"/>
    <property type="match status" value="1"/>
</dbReference>
<evidence type="ECO:0000313" key="2">
    <source>
        <dbReference type="EMBL" id="RZS58107.1"/>
    </source>
</evidence>
<dbReference type="Pfam" id="PF13529">
    <property type="entry name" value="Peptidase_C39_2"/>
    <property type="match status" value="1"/>
</dbReference>
<comment type="caution">
    <text evidence="2">The sequence shown here is derived from an EMBL/GenBank/DDBJ whole genome shotgun (WGS) entry which is preliminary data.</text>
</comment>
<evidence type="ECO:0000259" key="1">
    <source>
        <dbReference type="Pfam" id="PF13529"/>
    </source>
</evidence>
<dbReference type="AlphaFoldDB" id="A0A4Q7LV09"/>
<name>A0A4Q7LV09_9BURK</name>